<feature type="compositionally biased region" description="Low complexity" evidence="1">
    <location>
        <begin position="153"/>
        <end position="167"/>
    </location>
</feature>
<feature type="compositionally biased region" description="Basic and acidic residues" evidence="1">
    <location>
        <begin position="140"/>
        <end position="150"/>
    </location>
</feature>
<feature type="transmembrane region" description="Helical" evidence="2">
    <location>
        <begin position="38"/>
        <end position="59"/>
    </location>
</feature>
<keyword evidence="2" id="KW-0472">Membrane</keyword>
<feature type="transmembrane region" description="Helical" evidence="2">
    <location>
        <begin position="792"/>
        <end position="815"/>
    </location>
</feature>
<feature type="transmembrane region" description="Helical" evidence="2">
    <location>
        <begin position="508"/>
        <end position="525"/>
    </location>
</feature>
<keyword evidence="4" id="KW-1185">Reference proteome</keyword>
<gene>
    <name evidence="3" type="ordered locus">Corgl_0023</name>
</gene>
<feature type="region of interest" description="Disordered" evidence="1">
    <location>
        <begin position="140"/>
        <end position="168"/>
    </location>
</feature>
<feature type="region of interest" description="Disordered" evidence="1">
    <location>
        <begin position="1"/>
        <end position="29"/>
    </location>
</feature>
<name>F2N6V4_CORGP</name>
<evidence type="ECO:0000256" key="2">
    <source>
        <dbReference type="SAM" id="Phobius"/>
    </source>
</evidence>
<dbReference type="eggNOG" id="ENOG5033FE9">
    <property type="taxonomic scope" value="Bacteria"/>
</dbReference>
<organism evidence="3 4">
    <name type="scientific">Coriobacterium glomerans (strain ATCC 49209 / DSM 20642 / JCM 10262 / PW2)</name>
    <dbReference type="NCBI Taxonomy" id="700015"/>
    <lineage>
        <taxon>Bacteria</taxon>
        <taxon>Bacillati</taxon>
        <taxon>Actinomycetota</taxon>
        <taxon>Coriobacteriia</taxon>
        <taxon>Coriobacteriales</taxon>
        <taxon>Coriobacteriaceae</taxon>
        <taxon>Coriobacterium</taxon>
    </lineage>
</organism>
<feature type="transmembrane region" description="Helical" evidence="2">
    <location>
        <begin position="65"/>
        <end position="81"/>
    </location>
</feature>
<dbReference type="KEGG" id="cgo:Corgl_0023"/>
<dbReference type="Proteomes" id="UP000006851">
    <property type="component" value="Chromosome"/>
</dbReference>
<proteinExistence type="predicted"/>
<accession>F2N6V4</accession>
<sequence>MRPGGTSAPAPRLGRADMQGPDGPGPKIRDRRIPASILVGRVLVCLLVAGAVAACALVPRNRNSLIVFGCTTIIPVRLFVRRLESLLGVGAGPLRRSIRIRAALLGFMASFMVLGFVVETITLFGPETIYAKRSAPTAEALEHGTAEPGRDGGSAARSGGSPRPRSGFTPEAARSAVLAVALDLMVPCLLVRGLAARDALAACAMLDRDLDPEGLLERTSRRPGLRRSRGALPWLHVAHHRALALALTGRAAEAASELDLLERAAASRASRLVRGTAAALGYHAASVALDAPRAERLWSALVSILPDDDARPATAVAAAVMRGRSALRALIAAGDWPRVAAEFARAARADPTPLDRLLALRGLAAASQRAGDAEAAARALREIAEGAGGLSGLAEEARSALAGQRRCFVGDGDYPDPSACPAPCARPACEADAEIAPVLGFGCFERALGSRSLRGCSAATDASSIGRAQRALRAAEALCFGVACIEWSADAVVLLAGRQGQGYAGPPAAPLLACVALALAAAVWLSRAYRGCMRALTRDCDPALLLERSEVIGGARRGQSGPGPLLALRAAALHWAGRDREADVTLGELCALRAVAASPTQRILAAFSQLRASLDLDDAPAAARALLALRELLAANRGSLDARRAATLMLESLSRAALAERAGTPDARLVRVRSELSEWGLSRFDEVSLRRAEALLLDELSGGFCERAAPDADAGALREEALRGWRFVAERGGTTPWAAEARARLAAPCAAAAGLSPYRRPLLLEVELEARSPRRAAPGRSPRSRRRRARRIGCSVCLVVLTMLLVPMVGTPIMASVDATDLLIPTGIGITRGDRGRQQTDQGHERTYATPSEALRATGLLCEASFVSDPLLVRENDSQASVLYFISPDREGKTLVFAVARMRRRDGRYAAPTEAPSFSCVDTAMDKRYRFPTPEAKAGYDIEKSFIDNDPDPACGLQWFGASKDPRVGEMTVLGRRPDGVVSCTYKKATYYCWYYDDLDVIGALKARSDFHFDRFAVRRIMKDLDITFPGGDGATRGEGGSS</sequence>
<feature type="transmembrane region" description="Helical" evidence="2">
    <location>
        <begin position="102"/>
        <end position="124"/>
    </location>
</feature>
<evidence type="ECO:0000313" key="4">
    <source>
        <dbReference type="Proteomes" id="UP000006851"/>
    </source>
</evidence>
<dbReference type="HOGENOM" id="CLU_292173_0_0_11"/>
<keyword evidence="2" id="KW-1133">Transmembrane helix</keyword>
<keyword evidence="2" id="KW-0812">Transmembrane</keyword>
<dbReference type="EMBL" id="CP002628">
    <property type="protein sequence ID" value="AEB06153.1"/>
    <property type="molecule type" value="Genomic_DNA"/>
</dbReference>
<evidence type="ECO:0000313" key="3">
    <source>
        <dbReference type="EMBL" id="AEB06153.1"/>
    </source>
</evidence>
<protein>
    <submittedName>
        <fullName evidence="3">Uncharacterized protein</fullName>
    </submittedName>
</protein>
<evidence type="ECO:0000256" key="1">
    <source>
        <dbReference type="SAM" id="MobiDB-lite"/>
    </source>
</evidence>
<reference evidence="4" key="1">
    <citation type="journal article" date="2013" name="Stand. Genomic Sci.">
        <title>Complete genome sequence of Coriobacterium glomerans type strain (PW2(T)) from the midgut of Pyrrhocoris apterus L. (red soldier bug).</title>
        <authorList>
            <person name="Stackebrandt E."/>
            <person name="Zeytun A."/>
            <person name="Lapidus A."/>
            <person name="Nolan M."/>
            <person name="Lucas S."/>
            <person name="Hammon N."/>
            <person name="Deshpande S."/>
            <person name="Cheng J.F."/>
            <person name="Tapia R."/>
            <person name="Goodwin L.A."/>
            <person name="Pitluck S."/>
            <person name="Liolios K."/>
            <person name="Pagani I."/>
            <person name="Ivanova N."/>
            <person name="Mavromatis K."/>
            <person name="Mikhailova N."/>
            <person name="Huntemann M."/>
            <person name="Pati A."/>
            <person name="Chen A."/>
            <person name="Palaniappan K."/>
            <person name="Chang Y.J."/>
            <person name="Land M."/>
            <person name="Hauser L."/>
            <person name="Rohde M."/>
            <person name="Pukall R."/>
            <person name="Goker M."/>
            <person name="Detter J.C."/>
            <person name="Woyke T."/>
            <person name="Bristow J."/>
            <person name="Eisen J.A."/>
            <person name="Markowitz V."/>
            <person name="Hugenholtz P."/>
            <person name="Kyrpides N.C."/>
            <person name="Klenk H.P."/>
        </authorList>
    </citation>
    <scope>NUCLEOTIDE SEQUENCE</scope>
    <source>
        <strain evidence="4">ATCC 49209 / DSM 20642 / JCM 10262 / PW2</strain>
    </source>
</reference>
<dbReference type="AlphaFoldDB" id="F2N6V4"/>